<evidence type="ECO:0000256" key="1">
    <source>
        <dbReference type="SAM" id="MobiDB-lite"/>
    </source>
</evidence>
<keyword evidence="3" id="KW-1185">Reference proteome</keyword>
<dbReference type="SUPFAM" id="SSF81383">
    <property type="entry name" value="F-box domain"/>
    <property type="match status" value="1"/>
</dbReference>
<dbReference type="InterPro" id="IPR050796">
    <property type="entry name" value="SCF_F-box_component"/>
</dbReference>
<evidence type="ECO:0000259" key="2">
    <source>
        <dbReference type="PROSITE" id="PS50181"/>
    </source>
</evidence>
<sequence>MSNLGEDIETLILLRLPVKSLLRFKCVCKRWSSLISTPQFAKTHLESAAPSPRILFLTNPPQSVNCESLRDDDHAAHEGLPLTQLQSPIEAPDGCSAHIVGYCNGLVCLEYDDHRIVVLWNPATGESRNIPNASYRDHRATICGLGYDPSTDDYKLLRHCRVTDAYGFPEYNVFDVFALKTGSWRRVHDKHDDLKYCREVGTYVNGFLHWLVRGRDPWERKKIVSFGMSREKFADVLLPPLEADKGTVFGVLGVVGECLVNESFAVYVESLVSPHGAKLQDQCSSQVEEPMEKSDFTGDHSTCKEGETSDNKSKSRLISKRRKAS</sequence>
<dbReference type="InterPro" id="IPR036047">
    <property type="entry name" value="F-box-like_dom_sf"/>
</dbReference>
<gene>
    <name evidence="4" type="primary">LOC115729311</name>
</gene>
<dbReference type="PANTHER" id="PTHR31672:SF13">
    <property type="entry name" value="F-BOX PROTEIN CPR30-LIKE"/>
    <property type="match status" value="1"/>
</dbReference>
<feature type="compositionally biased region" description="Basic residues" evidence="1">
    <location>
        <begin position="314"/>
        <end position="325"/>
    </location>
</feature>
<dbReference type="Pfam" id="PF07734">
    <property type="entry name" value="FBA_1"/>
    <property type="match status" value="1"/>
</dbReference>
<dbReference type="InterPro" id="IPR001810">
    <property type="entry name" value="F-box_dom"/>
</dbReference>
<dbReference type="Pfam" id="PF00646">
    <property type="entry name" value="F-box"/>
    <property type="match status" value="1"/>
</dbReference>
<dbReference type="SMART" id="SM00256">
    <property type="entry name" value="FBOX"/>
    <property type="match status" value="1"/>
</dbReference>
<organism evidence="3 4">
    <name type="scientific">Rhodamnia argentea</name>
    <dbReference type="NCBI Taxonomy" id="178133"/>
    <lineage>
        <taxon>Eukaryota</taxon>
        <taxon>Viridiplantae</taxon>
        <taxon>Streptophyta</taxon>
        <taxon>Embryophyta</taxon>
        <taxon>Tracheophyta</taxon>
        <taxon>Spermatophyta</taxon>
        <taxon>Magnoliopsida</taxon>
        <taxon>eudicotyledons</taxon>
        <taxon>Gunneridae</taxon>
        <taxon>Pentapetalae</taxon>
        <taxon>rosids</taxon>
        <taxon>malvids</taxon>
        <taxon>Myrtales</taxon>
        <taxon>Myrtaceae</taxon>
        <taxon>Myrtoideae</taxon>
        <taxon>Myrteae</taxon>
        <taxon>Australasian group</taxon>
        <taxon>Rhodamnia</taxon>
    </lineage>
</organism>
<feature type="region of interest" description="Disordered" evidence="1">
    <location>
        <begin position="283"/>
        <end position="325"/>
    </location>
</feature>
<dbReference type="Proteomes" id="UP000827889">
    <property type="component" value="Chromosome 1"/>
</dbReference>
<feature type="domain" description="F-box" evidence="2">
    <location>
        <begin position="1"/>
        <end position="44"/>
    </location>
</feature>
<evidence type="ECO:0000313" key="3">
    <source>
        <dbReference type="Proteomes" id="UP000827889"/>
    </source>
</evidence>
<accession>A0ABM3HET1</accession>
<reference evidence="4" key="2">
    <citation type="submission" date="2025-08" db="UniProtKB">
        <authorList>
            <consortium name="RefSeq"/>
        </authorList>
    </citation>
    <scope>IDENTIFICATION</scope>
    <source>
        <tissue evidence="4">Leaf</tissue>
    </source>
</reference>
<protein>
    <submittedName>
        <fullName evidence="4">F-box protein At3g16210</fullName>
    </submittedName>
</protein>
<feature type="compositionally biased region" description="Basic and acidic residues" evidence="1">
    <location>
        <begin position="290"/>
        <end position="313"/>
    </location>
</feature>
<dbReference type="InterPro" id="IPR006527">
    <property type="entry name" value="F-box-assoc_dom_typ1"/>
</dbReference>
<dbReference type="GeneID" id="115729311"/>
<dbReference type="NCBIfam" id="TIGR01640">
    <property type="entry name" value="F_box_assoc_1"/>
    <property type="match status" value="1"/>
</dbReference>
<dbReference type="RefSeq" id="XP_048135109.1">
    <property type="nucleotide sequence ID" value="XM_048279152.1"/>
</dbReference>
<name>A0ABM3HET1_9MYRT</name>
<reference evidence="3" key="1">
    <citation type="submission" date="2025-05" db="UniProtKB">
        <authorList>
            <consortium name="RefSeq"/>
        </authorList>
    </citation>
    <scope>NUCLEOTIDE SEQUENCE [LARGE SCALE GENOMIC DNA]</scope>
</reference>
<dbReference type="PANTHER" id="PTHR31672">
    <property type="entry name" value="BNACNNG10540D PROTEIN"/>
    <property type="match status" value="1"/>
</dbReference>
<dbReference type="InterPro" id="IPR017451">
    <property type="entry name" value="F-box-assoc_interact_dom"/>
</dbReference>
<proteinExistence type="predicted"/>
<evidence type="ECO:0000313" key="4">
    <source>
        <dbReference type="RefSeq" id="XP_048135109.1"/>
    </source>
</evidence>
<dbReference type="Gene3D" id="1.20.1280.50">
    <property type="match status" value="1"/>
</dbReference>
<dbReference type="PROSITE" id="PS50181">
    <property type="entry name" value="FBOX"/>
    <property type="match status" value="1"/>
</dbReference>
<dbReference type="CDD" id="cd22157">
    <property type="entry name" value="F-box_AtFBW1-like"/>
    <property type="match status" value="1"/>
</dbReference>